<reference evidence="1" key="1">
    <citation type="submission" date="2018-05" db="EMBL/GenBank/DDBJ databases">
        <authorList>
            <person name="Lanie J.A."/>
            <person name="Ng W.-L."/>
            <person name="Kazmierczak K.M."/>
            <person name="Andrzejewski T.M."/>
            <person name="Davidsen T.M."/>
            <person name="Wayne K.J."/>
            <person name="Tettelin H."/>
            <person name="Glass J.I."/>
            <person name="Rusch D."/>
            <person name="Podicherti R."/>
            <person name="Tsui H.-C.T."/>
            <person name="Winkler M.E."/>
        </authorList>
    </citation>
    <scope>NUCLEOTIDE SEQUENCE</scope>
</reference>
<dbReference type="AlphaFoldDB" id="A0A382QGU6"/>
<sequence length="28" mass="2993">MGVSSSEICIFGLFFLITGLVSAETELK</sequence>
<proteinExistence type="predicted"/>
<feature type="non-terminal residue" evidence="1">
    <location>
        <position position="28"/>
    </location>
</feature>
<organism evidence="1">
    <name type="scientific">marine metagenome</name>
    <dbReference type="NCBI Taxonomy" id="408172"/>
    <lineage>
        <taxon>unclassified sequences</taxon>
        <taxon>metagenomes</taxon>
        <taxon>ecological metagenomes</taxon>
    </lineage>
</organism>
<evidence type="ECO:0000313" key="1">
    <source>
        <dbReference type="EMBL" id="SVC84666.1"/>
    </source>
</evidence>
<protein>
    <submittedName>
        <fullName evidence="1">Uncharacterized protein</fullName>
    </submittedName>
</protein>
<name>A0A382QGU6_9ZZZZ</name>
<accession>A0A382QGU6</accession>
<dbReference type="EMBL" id="UINC01114392">
    <property type="protein sequence ID" value="SVC84666.1"/>
    <property type="molecule type" value="Genomic_DNA"/>
</dbReference>
<gene>
    <name evidence="1" type="ORF">METZ01_LOCUS337520</name>
</gene>